<reference evidence="2" key="1">
    <citation type="submission" date="2014-05" db="EMBL/GenBank/DDBJ databases">
        <title>The genome and life-stage specific transcriptomes of Globodera pallida elucidate key aspects of plant parasitism by a cyst nematode.</title>
        <authorList>
            <person name="Cotton J.A."/>
            <person name="Lilley C.J."/>
            <person name="Jones L.M."/>
            <person name="Kikuchi T."/>
            <person name="Reid A.J."/>
            <person name="Thorpe P."/>
            <person name="Tsai I.J."/>
            <person name="Beasley H."/>
            <person name="Blok V."/>
            <person name="Cock P.J.A."/>
            <person name="Van den Akker S.E."/>
            <person name="Holroyd N."/>
            <person name="Hunt M."/>
            <person name="Mantelin S."/>
            <person name="Naghra H."/>
            <person name="Pain A."/>
            <person name="Palomares-Rius J.E."/>
            <person name="Zarowiecki M."/>
            <person name="Berriman M."/>
            <person name="Jones J.T."/>
            <person name="Urwin P.E."/>
        </authorList>
    </citation>
    <scope>NUCLEOTIDE SEQUENCE [LARGE SCALE GENOMIC DNA]</scope>
    <source>
        <strain evidence="2">Lindley</strain>
    </source>
</reference>
<keyword evidence="2" id="KW-1185">Reference proteome</keyword>
<organism evidence="2 3">
    <name type="scientific">Globodera pallida</name>
    <name type="common">Potato cyst nematode worm</name>
    <name type="synonym">Heterodera pallida</name>
    <dbReference type="NCBI Taxonomy" id="36090"/>
    <lineage>
        <taxon>Eukaryota</taxon>
        <taxon>Metazoa</taxon>
        <taxon>Ecdysozoa</taxon>
        <taxon>Nematoda</taxon>
        <taxon>Chromadorea</taxon>
        <taxon>Rhabditida</taxon>
        <taxon>Tylenchina</taxon>
        <taxon>Tylenchomorpha</taxon>
        <taxon>Tylenchoidea</taxon>
        <taxon>Heteroderidae</taxon>
        <taxon>Heteroderinae</taxon>
        <taxon>Globodera</taxon>
    </lineage>
</organism>
<dbReference type="AlphaFoldDB" id="A0A183C883"/>
<feature type="signal peptide" evidence="1">
    <location>
        <begin position="1"/>
        <end position="21"/>
    </location>
</feature>
<evidence type="ECO:0000256" key="1">
    <source>
        <dbReference type="SAM" id="SignalP"/>
    </source>
</evidence>
<dbReference type="Proteomes" id="UP000050741">
    <property type="component" value="Unassembled WGS sequence"/>
</dbReference>
<sequence length="126" mass="14677">MINMKSIFVIAISSICTTLAAISPQLVEIDEMYSKLLGLPNKKDEATQHSLTGICEIWKFWRNLGDEFAKTDDLKLLHFNAFKYELVQKYDDSSQKWKFSKLFDAEMMPNETNFAFQLRFCARNYG</sequence>
<evidence type="ECO:0000313" key="2">
    <source>
        <dbReference type="Proteomes" id="UP000050741"/>
    </source>
</evidence>
<protein>
    <submittedName>
        <fullName evidence="3">Secreted protein</fullName>
    </submittedName>
</protein>
<dbReference type="WBParaSite" id="GPLIN_000907900">
    <property type="protein sequence ID" value="GPLIN_000907900"/>
    <property type="gene ID" value="GPLIN_000907900"/>
</dbReference>
<accession>A0A183C883</accession>
<keyword evidence="1" id="KW-0732">Signal</keyword>
<name>A0A183C883_GLOPA</name>
<evidence type="ECO:0000313" key="3">
    <source>
        <dbReference type="WBParaSite" id="GPLIN_000907900"/>
    </source>
</evidence>
<feature type="chain" id="PRO_5008147207" evidence="1">
    <location>
        <begin position="22"/>
        <end position="126"/>
    </location>
</feature>
<proteinExistence type="predicted"/>
<reference evidence="3" key="2">
    <citation type="submission" date="2016-06" db="UniProtKB">
        <authorList>
            <consortium name="WormBaseParasite"/>
        </authorList>
    </citation>
    <scope>IDENTIFICATION</scope>
</reference>